<reference evidence="2" key="1">
    <citation type="journal article" date="2019" name="Int. J. Syst. Evol. Microbiol.">
        <title>The Global Catalogue of Microorganisms (GCM) 10K type strain sequencing project: providing services to taxonomists for standard genome sequencing and annotation.</title>
        <authorList>
            <consortium name="The Broad Institute Genomics Platform"/>
            <consortium name="The Broad Institute Genome Sequencing Center for Infectious Disease"/>
            <person name="Wu L."/>
            <person name="Ma J."/>
        </authorList>
    </citation>
    <scope>NUCLEOTIDE SEQUENCE [LARGE SCALE GENOMIC DNA]</scope>
    <source>
        <strain evidence="2">JCM 17106</strain>
    </source>
</reference>
<proteinExistence type="predicted"/>
<evidence type="ECO:0000313" key="1">
    <source>
        <dbReference type="EMBL" id="GAA3515223.1"/>
    </source>
</evidence>
<organism evidence="1 2">
    <name type="scientific">Aquimarina addita</name>
    <dbReference type="NCBI Taxonomy" id="870485"/>
    <lineage>
        <taxon>Bacteria</taxon>
        <taxon>Pseudomonadati</taxon>
        <taxon>Bacteroidota</taxon>
        <taxon>Flavobacteriia</taxon>
        <taxon>Flavobacteriales</taxon>
        <taxon>Flavobacteriaceae</taxon>
        <taxon>Aquimarina</taxon>
    </lineage>
</organism>
<evidence type="ECO:0008006" key="3">
    <source>
        <dbReference type="Google" id="ProtNLM"/>
    </source>
</evidence>
<accession>A0ABP6URI5</accession>
<dbReference type="Proteomes" id="UP001500459">
    <property type="component" value="Unassembled WGS sequence"/>
</dbReference>
<keyword evidence="2" id="KW-1185">Reference proteome</keyword>
<evidence type="ECO:0000313" key="2">
    <source>
        <dbReference type="Proteomes" id="UP001500459"/>
    </source>
</evidence>
<sequence>MLYLHLNFGYLLYISLVIVHQNTQEIGVEAARFILKRIKKTMVKKCQTETIAVNLNQLYFIFASKA</sequence>
<dbReference type="EMBL" id="BAABCW010000014">
    <property type="protein sequence ID" value="GAA3515223.1"/>
    <property type="molecule type" value="Genomic_DNA"/>
</dbReference>
<protein>
    <recommendedName>
        <fullName evidence="3">Transposase</fullName>
    </recommendedName>
</protein>
<gene>
    <name evidence="1" type="ORF">GCM10022393_31510</name>
</gene>
<comment type="caution">
    <text evidence="1">The sequence shown here is derived from an EMBL/GenBank/DDBJ whole genome shotgun (WGS) entry which is preliminary data.</text>
</comment>
<name>A0ABP6URI5_9FLAO</name>